<dbReference type="AlphaFoldDB" id="A0A915DC93"/>
<accession>A0A915DC93</accession>
<evidence type="ECO:0000313" key="1">
    <source>
        <dbReference type="Proteomes" id="UP000887574"/>
    </source>
</evidence>
<organism evidence="1 2">
    <name type="scientific">Ditylenchus dipsaci</name>
    <dbReference type="NCBI Taxonomy" id="166011"/>
    <lineage>
        <taxon>Eukaryota</taxon>
        <taxon>Metazoa</taxon>
        <taxon>Ecdysozoa</taxon>
        <taxon>Nematoda</taxon>
        <taxon>Chromadorea</taxon>
        <taxon>Rhabditida</taxon>
        <taxon>Tylenchina</taxon>
        <taxon>Tylenchomorpha</taxon>
        <taxon>Sphaerularioidea</taxon>
        <taxon>Anguinidae</taxon>
        <taxon>Anguininae</taxon>
        <taxon>Ditylenchus</taxon>
    </lineage>
</organism>
<name>A0A915DC93_9BILA</name>
<reference evidence="2" key="1">
    <citation type="submission" date="2022-11" db="UniProtKB">
        <authorList>
            <consortium name="WormBaseParasite"/>
        </authorList>
    </citation>
    <scope>IDENTIFICATION</scope>
</reference>
<dbReference type="WBParaSite" id="jg17703">
    <property type="protein sequence ID" value="jg17703"/>
    <property type="gene ID" value="jg17703"/>
</dbReference>
<dbReference type="Proteomes" id="UP000887574">
    <property type="component" value="Unplaced"/>
</dbReference>
<evidence type="ECO:0000313" key="2">
    <source>
        <dbReference type="WBParaSite" id="jg17703"/>
    </source>
</evidence>
<keyword evidence="1" id="KW-1185">Reference proteome</keyword>
<sequence>MEIQNAQKGKNLMASQFCVTPPTNSIDLPEFLYWDGDDNIFKVQQEAREKQFVSKFLPYVDVDGSYEEELTQISTDFNDNIHSLDNHQFYFLRVEHMHASFYEDDEASFADPRYLRSSLEVYEFAFRNERWSGNVLVYVYYDFLM</sequence>
<proteinExistence type="predicted"/>
<protein>
    <submittedName>
        <fullName evidence="2">Uncharacterized protein</fullName>
    </submittedName>
</protein>